<sequence>MTIATESDGDRNQRPRRLLPLIVICILLAAVGFNLWHLYPEVTGGAVAINDSVYHLLLTELAVKALLNGKDVTDPWQGTMSMGFPIFHYYQHLPHVSVALVHVITFEVFPLFDMMRWSTYLLLSIFPLSIYWSLRRFDFDSLTSAMGGLVATLIGTDFADLGAPYFRAYGGLGQTSYIFQGWGLYSQLWAMVALPPAVSIAYQVMRTGRGYFWATLLLSATLMSNLLYGYMAFLTLGALALIPILQLQNLQSVAPTVLMRWKRLTVLLFLVVVVTSYFLVPFFIDREYFNTGVLIKHGIMDSFGHSVILGALAGGNLFDFGRFPSFSILVFSGLAICIFRYRYERYLIPVVIFLFWLLIFFGRPTWGSLIDLLPLSQYMHMHRFIAGVHLGGLFLSAVALSAGWSWALGRSTNRYIYVLAVGALTVLLLAPMFAERRTYLAQNATKIEQSRESLNAERHQLVDLVETVRKLPPGRVFAGAAGGDYWGDGYLVGSTPVNHLLGAEGLDMMSYSFHTYSLPSYVLTKFDETRWEHYDVFNVRYVVAPDYWESPPFVQLLQKFGRHNLYTVETAGYFDFVRSDLSLAGKASNFYYVASGWLSSTLPEMKRYPRVYVDDYYLLPGLIPFSESTNVIPYNPLPGHSPFGSVISEEIGRSSYTADVVVEQESMLLLKATYHPNWEALVNGVKVNTVMLMPGFTGIELSPGTHKVHVEYKSRTIRSVLLCIAPLTLILILLAETRGSAVYAWFSTSIMARVATRKTPRGDSRANRRRRSRRSRG</sequence>
<protein>
    <recommendedName>
        <fullName evidence="4">Membrane protein 6-pyruvoyl-tetrahydropterin synthase-related domain-containing protein</fullName>
    </recommendedName>
</protein>
<feature type="transmembrane region" description="Helical" evidence="2">
    <location>
        <begin position="320"/>
        <end position="339"/>
    </location>
</feature>
<feature type="transmembrane region" description="Helical" evidence="2">
    <location>
        <begin position="226"/>
        <end position="245"/>
    </location>
</feature>
<organism evidence="3">
    <name type="scientific">marine metagenome</name>
    <dbReference type="NCBI Taxonomy" id="408172"/>
    <lineage>
        <taxon>unclassified sequences</taxon>
        <taxon>metagenomes</taxon>
        <taxon>ecological metagenomes</taxon>
    </lineage>
</organism>
<feature type="transmembrane region" description="Helical" evidence="2">
    <location>
        <begin position="117"/>
        <end position="134"/>
    </location>
</feature>
<evidence type="ECO:0000313" key="3">
    <source>
        <dbReference type="EMBL" id="SVA65054.1"/>
    </source>
</evidence>
<name>A0A381XJW0_9ZZZZ</name>
<proteinExistence type="predicted"/>
<dbReference type="EMBL" id="UINC01015452">
    <property type="protein sequence ID" value="SVA65054.1"/>
    <property type="molecule type" value="Genomic_DNA"/>
</dbReference>
<evidence type="ECO:0000256" key="2">
    <source>
        <dbReference type="SAM" id="Phobius"/>
    </source>
</evidence>
<dbReference type="AlphaFoldDB" id="A0A381XJW0"/>
<accession>A0A381XJW0</accession>
<feature type="transmembrane region" description="Helical" evidence="2">
    <location>
        <begin position="384"/>
        <end position="408"/>
    </location>
</feature>
<feature type="transmembrane region" description="Helical" evidence="2">
    <location>
        <begin position="346"/>
        <end position="364"/>
    </location>
</feature>
<evidence type="ECO:0008006" key="4">
    <source>
        <dbReference type="Google" id="ProtNLM"/>
    </source>
</evidence>
<gene>
    <name evidence="3" type="ORF">METZ01_LOCUS117908</name>
</gene>
<feature type="transmembrane region" description="Helical" evidence="2">
    <location>
        <begin position="146"/>
        <end position="166"/>
    </location>
</feature>
<feature type="compositionally biased region" description="Basic residues" evidence="1">
    <location>
        <begin position="767"/>
        <end position="777"/>
    </location>
</feature>
<feature type="region of interest" description="Disordered" evidence="1">
    <location>
        <begin position="757"/>
        <end position="777"/>
    </location>
</feature>
<feature type="transmembrane region" description="Helical" evidence="2">
    <location>
        <begin position="18"/>
        <end position="39"/>
    </location>
</feature>
<keyword evidence="2" id="KW-1133">Transmembrane helix</keyword>
<feature type="transmembrane region" description="Helical" evidence="2">
    <location>
        <begin position="415"/>
        <end position="434"/>
    </location>
</feature>
<feature type="transmembrane region" description="Helical" evidence="2">
    <location>
        <begin position="186"/>
        <end position="205"/>
    </location>
</feature>
<keyword evidence="2" id="KW-0812">Transmembrane</keyword>
<reference evidence="3" key="1">
    <citation type="submission" date="2018-05" db="EMBL/GenBank/DDBJ databases">
        <authorList>
            <person name="Lanie J.A."/>
            <person name="Ng W.-L."/>
            <person name="Kazmierczak K.M."/>
            <person name="Andrzejewski T.M."/>
            <person name="Davidsen T.M."/>
            <person name="Wayne K.J."/>
            <person name="Tettelin H."/>
            <person name="Glass J.I."/>
            <person name="Rusch D."/>
            <person name="Podicherti R."/>
            <person name="Tsui H.-C.T."/>
            <person name="Winkler M.E."/>
        </authorList>
    </citation>
    <scope>NUCLEOTIDE SEQUENCE</scope>
</reference>
<keyword evidence="2" id="KW-0472">Membrane</keyword>
<evidence type="ECO:0000256" key="1">
    <source>
        <dbReference type="SAM" id="MobiDB-lite"/>
    </source>
</evidence>
<feature type="transmembrane region" description="Helical" evidence="2">
    <location>
        <begin position="265"/>
        <end position="284"/>
    </location>
</feature>